<dbReference type="Proteomes" id="UP000004736">
    <property type="component" value="Unassembled WGS sequence"/>
</dbReference>
<dbReference type="AlphaFoldDB" id="C9LNR1"/>
<dbReference type="STRING" id="592028.GCWU000321_01184"/>
<reference evidence="2" key="1">
    <citation type="submission" date="2009-09" db="EMBL/GenBank/DDBJ databases">
        <authorList>
            <person name="Weinstock G."/>
            <person name="Sodergren E."/>
            <person name="Clifton S."/>
            <person name="Fulton L."/>
            <person name="Fulton B."/>
            <person name="Courtney L."/>
            <person name="Fronick C."/>
            <person name="Harrison M."/>
            <person name="Strong C."/>
            <person name="Farmer C."/>
            <person name="Delahaunty K."/>
            <person name="Markovic C."/>
            <person name="Hall O."/>
            <person name="Minx P."/>
            <person name="Tomlinson C."/>
            <person name="Mitreva M."/>
            <person name="Nelson J."/>
            <person name="Hou S."/>
            <person name="Wollam A."/>
            <person name="Pepin K.H."/>
            <person name="Johnson M."/>
            <person name="Bhonagiri V."/>
            <person name="Nash W.E."/>
            <person name="Warren W."/>
            <person name="Chinwalla A."/>
            <person name="Mardis E.R."/>
            <person name="Wilson R.K."/>
        </authorList>
    </citation>
    <scope>NUCLEOTIDE SEQUENCE [LARGE SCALE GENOMIC DNA]</scope>
    <source>
        <strain evidence="2">DSM 15470</strain>
    </source>
</reference>
<protein>
    <submittedName>
        <fullName evidence="2">Uncharacterized protein</fullName>
    </submittedName>
</protein>
<accession>C9LNR1</accession>
<keyword evidence="1" id="KW-1133">Transmembrane helix</keyword>
<name>C9LNR1_9FIRM</name>
<keyword evidence="3" id="KW-1185">Reference proteome</keyword>
<evidence type="ECO:0000256" key="1">
    <source>
        <dbReference type="SAM" id="Phobius"/>
    </source>
</evidence>
<keyword evidence="1" id="KW-0812">Transmembrane</keyword>
<keyword evidence="1" id="KW-0472">Membrane</keyword>
<dbReference type="OrthoDB" id="2990883at2"/>
<sequence length="182" mass="20045">MKYLFCLLIPAGLFLLIISIKYVIRFAKSEMIYEMPYSRGTGTFTLAARGKYGLWLSGEKFKKAPLGEFGLTLVNRDTGQSVPLCAPLLRTAVTGLSKSRLKLYSFQAEAGTYTVSLNDEVRIRDKACAFLVNAVTKRPVDYNLFSIQVYRHTSGMVLSLCILGIIFGAVIMVSGAILPAVL</sequence>
<dbReference type="HOGENOM" id="CLU_124898_0_0_9"/>
<comment type="caution">
    <text evidence="2">The sequence shown here is derived from an EMBL/GenBank/DDBJ whole genome shotgun (WGS) entry which is preliminary data.</text>
</comment>
<proteinExistence type="predicted"/>
<organism evidence="2 3">
    <name type="scientific">Dialister invisus DSM 15470</name>
    <dbReference type="NCBI Taxonomy" id="592028"/>
    <lineage>
        <taxon>Bacteria</taxon>
        <taxon>Bacillati</taxon>
        <taxon>Bacillota</taxon>
        <taxon>Negativicutes</taxon>
        <taxon>Veillonellales</taxon>
        <taxon>Veillonellaceae</taxon>
        <taxon>Dialister</taxon>
    </lineage>
</organism>
<dbReference type="RefSeq" id="WP_007070130.1">
    <property type="nucleotide sequence ID" value="NZ_GG698602.1"/>
</dbReference>
<evidence type="ECO:0000313" key="3">
    <source>
        <dbReference type="Proteomes" id="UP000004736"/>
    </source>
</evidence>
<feature type="transmembrane region" description="Helical" evidence="1">
    <location>
        <begin position="156"/>
        <end position="181"/>
    </location>
</feature>
<evidence type="ECO:0000313" key="2">
    <source>
        <dbReference type="EMBL" id="EEW97197.1"/>
    </source>
</evidence>
<dbReference type="GeneID" id="78277828"/>
<dbReference type="EMBL" id="ACIM02000001">
    <property type="protein sequence ID" value="EEW97197.1"/>
    <property type="molecule type" value="Genomic_DNA"/>
</dbReference>
<dbReference type="eggNOG" id="ENOG5030ZKM">
    <property type="taxonomic scope" value="Bacteria"/>
</dbReference>
<gene>
    <name evidence="2" type="ORF">GCWU000321_01184</name>
</gene>